<feature type="transmembrane region" description="Helical" evidence="7">
    <location>
        <begin position="229"/>
        <end position="250"/>
    </location>
</feature>
<comment type="similarity">
    <text evidence="2">Belongs to the major facilitator superfamily. Folate-biopterin transporter (TC 2.A.71) family.</text>
</comment>
<evidence type="ECO:0000256" key="5">
    <source>
        <dbReference type="ARBA" id="ARBA00022989"/>
    </source>
</evidence>
<evidence type="ECO:0000256" key="2">
    <source>
        <dbReference type="ARBA" id="ARBA00007015"/>
    </source>
</evidence>
<feature type="transmembrane region" description="Helical" evidence="7">
    <location>
        <begin position="68"/>
        <end position="92"/>
    </location>
</feature>
<dbReference type="Pfam" id="PF03092">
    <property type="entry name" value="BT1"/>
    <property type="match status" value="1"/>
</dbReference>
<dbReference type="NCBIfam" id="TIGR00788">
    <property type="entry name" value="fbt"/>
    <property type="match status" value="1"/>
</dbReference>
<protein>
    <submittedName>
        <fullName evidence="8">BT1 family protein</fullName>
    </submittedName>
</protein>
<feature type="transmembrane region" description="Helical" evidence="7">
    <location>
        <begin position="317"/>
        <end position="336"/>
    </location>
</feature>
<proteinExistence type="inferred from homology"/>
<comment type="subcellular location">
    <subcellularLocation>
        <location evidence="1">Membrane</location>
        <topology evidence="1">Multi-pass membrane protein</topology>
    </subcellularLocation>
</comment>
<dbReference type="EMBL" id="MW030606">
    <property type="protein sequence ID" value="QPI16798.1"/>
    <property type="molecule type" value="Genomic_DNA"/>
</dbReference>
<keyword evidence="6 7" id="KW-0472">Membrane</keyword>
<feature type="transmembrane region" description="Helical" evidence="7">
    <location>
        <begin position="451"/>
        <end position="470"/>
    </location>
</feature>
<feature type="transmembrane region" description="Helical" evidence="7">
    <location>
        <begin position="283"/>
        <end position="305"/>
    </location>
</feature>
<feature type="transmembrane region" description="Helical" evidence="7">
    <location>
        <begin position="104"/>
        <end position="124"/>
    </location>
</feature>
<dbReference type="GO" id="GO:0016020">
    <property type="term" value="C:membrane"/>
    <property type="evidence" value="ECO:0007669"/>
    <property type="project" value="UniProtKB-SubCell"/>
</dbReference>
<feature type="transmembrane region" description="Helical" evidence="7">
    <location>
        <begin position="162"/>
        <end position="184"/>
    </location>
</feature>
<evidence type="ECO:0000256" key="1">
    <source>
        <dbReference type="ARBA" id="ARBA00004141"/>
    </source>
</evidence>
<feature type="transmembrane region" description="Helical" evidence="7">
    <location>
        <begin position="387"/>
        <end position="404"/>
    </location>
</feature>
<accession>A0A7S9XGM1</accession>
<keyword evidence="3" id="KW-0813">Transport</keyword>
<reference evidence="8" key="1">
    <citation type="submission" date="2020-08" db="EMBL/GenBank/DDBJ databases">
        <title>Bridging the membrane lipid divide: bacteria of the FCB group superphylum have the potential to synthesize archaeal ether lipids.</title>
        <authorList>
            <person name="Villanueva L."/>
            <person name="von Meijenfeldt F.A.B."/>
            <person name="Westbye A.B."/>
            <person name="Yadav S."/>
            <person name="Hopmans E.C."/>
            <person name="Dutilh B.E."/>
            <person name="Sinninghe Damste J.S."/>
        </authorList>
    </citation>
    <scope>NUCLEOTIDE SEQUENCE</scope>
    <source>
        <strain evidence="8">NIOZ-UU159</strain>
    </source>
</reference>
<dbReference type="CDD" id="cd17484">
    <property type="entry name" value="MFS_FBT"/>
    <property type="match status" value="1"/>
</dbReference>
<evidence type="ECO:0000256" key="4">
    <source>
        <dbReference type="ARBA" id="ARBA00022692"/>
    </source>
</evidence>
<gene>
    <name evidence="8" type="ORF">NIOZUU159_00294</name>
</gene>
<evidence type="ECO:0000256" key="6">
    <source>
        <dbReference type="ARBA" id="ARBA00023136"/>
    </source>
</evidence>
<feature type="transmembrane region" description="Helical" evidence="7">
    <location>
        <begin position="136"/>
        <end position="156"/>
    </location>
</feature>
<feature type="transmembrane region" description="Helical" evidence="7">
    <location>
        <begin position="416"/>
        <end position="439"/>
    </location>
</feature>
<dbReference type="PANTHER" id="PTHR31585">
    <property type="entry name" value="FOLATE-BIOPTERIN TRANSPORTER 1, CHLOROPLASTIC"/>
    <property type="match status" value="1"/>
</dbReference>
<evidence type="ECO:0000256" key="7">
    <source>
        <dbReference type="SAM" id="Phobius"/>
    </source>
</evidence>
<sequence length="480" mass="54350">MKKILILLYIYYCEGFIIPLTKIPHSKLKLNNNKIQKIPLTICNFKKINSIITNYKLKIYGIELTNDILAIALVYFVQGIIGLSSLAITFYYKDTLHLEPSELSFLGSITTIPWIIKPLYGFISDTYPLFGYKRKGYLILSGLLSSSSWLTMSYLVNNNYDVKYISIFLLTLSSLGIAFSDVLVDAIVVTKSKNKELSGSLQSICWTSSSIGSIISSYSSGFLLDKYGISWIFSLTALFPLITAFVGLYIKDDKVINNNTNIYINKYKEQFNLIIESFKNKEILYPLLFMFLWQAMPSSGNSLFYFETNVLNFNTEFFGRLSLVSSISSVLGIYIYNNHLKNISYKKYFKYITISGFLFSLTPLILVSRTNELLGLPDKMFAIGDDIILTILGQIGFMPILVLAAKISPQNIEASFYATIMSLNNLSSMMSSITGGIVTELFNVNSNNFDNLFYLLLFTNVVGLLPLLYLNYLPDDENKK</sequence>
<dbReference type="InterPro" id="IPR036259">
    <property type="entry name" value="MFS_trans_sf"/>
</dbReference>
<name>A0A7S9XGM1_9VIRU</name>
<feature type="transmembrane region" description="Helical" evidence="7">
    <location>
        <begin position="348"/>
        <end position="367"/>
    </location>
</feature>
<dbReference type="SUPFAM" id="SSF103473">
    <property type="entry name" value="MFS general substrate transporter"/>
    <property type="match status" value="1"/>
</dbReference>
<dbReference type="Gene3D" id="1.20.1250.20">
    <property type="entry name" value="MFS general substrate transporter like domains"/>
    <property type="match status" value="1"/>
</dbReference>
<keyword evidence="4 7" id="KW-0812">Transmembrane</keyword>
<organism evidence="8">
    <name type="scientific">Virus NIOZ-UU159</name>
    <dbReference type="NCBI Taxonomy" id="2763270"/>
    <lineage>
        <taxon>Viruses</taxon>
    </lineage>
</organism>
<keyword evidence="5 7" id="KW-1133">Transmembrane helix</keyword>
<evidence type="ECO:0000256" key="3">
    <source>
        <dbReference type="ARBA" id="ARBA00022448"/>
    </source>
</evidence>
<dbReference type="InterPro" id="IPR039309">
    <property type="entry name" value="BT1"/>
</dbReference>
<dbReference type="PANTHER" id="PTHR31585:SF0">
    <property type="entry name" value="FOLATE-BIOPTERIN TRANSPORTER 1, CHLOROPLASTIC"/>
    <property type="match status" value="1"/>
</dbReference>
<dbReference type="InterPro" id="IPR004324">
    <property type="entry name" value="FBT"/>
</dbReference>
<evidence type="ECO:0000313" key="8">
    <source>
        <dbReference type="EMBL" id="QPI16798.1"/>
    </source>
</evidence>